<dbReference type="AlphaFoldDB" id="A0A974GV47"/>
<dbReference type="GO" id="GO:0000976">
    <property type="term" value="F:transcription cis-regulatory region binding"/>
    <property type="evidence" value="ECO:0007669"/>
    <property type="project" value="TreeGrafter"/>
</dbReference>
<feature type="domain" description="Response regulatory" evidence="8">
    <location>
        <begin position="3"/>
        <end position="116"/>
    </location>
</feature>
<accession>A0A974GV47</accession>
<dbReference type="InterPro" id="IPR011006">
    <property type="entry name" value="CheY-like_superfamily"/>
</dbReference>
<evidence type="ECO:0000256" key="5">
    <source>
        <dbReference type="ARBA" id="ARBA00023163"/>
    </source>
</evidence>
<keyword evidence="3" id="KW-0805">Transcription regulation</keyword>
<dbReference type="Proteomes" id="UP000611629">
    <property type="component" value="Unassembled WGS sequence"/>
</dbReference>
<keyword evidence="2" id="KW-0902">Two-component regulatory system</keyword>
<evidence type="ECO:0000313" key="10">
    <source>
        <dbReference type="EMBL" id="NYB72715.1"/>
    </source>
</evidence>
<sequence>MITILVVDDDKEIQKEIKDHADLEGYHTIQVTNGIDAIKTCKDKKVDIIVMDAVLPGMDGFSTCKEICKMKNIPVIITSTNGDKIYKLLAFELGINDYLVKPFFIEELFAKIKVILRREYNIQNVGYVNYLDNNKFKYKGIEVYMSSRTVYVDKVKVSLTPKEYDLLLYFIRNKNIALSREQILTDVWGFDFYGNNRTVDTHIKRLRNNLGEYKNLIVTIQRVGYKLEVE</sequence>
<dbReference type="Pfam" id="PF00486">
    <property type="entry name" value="Trans_reg_C"/>
    <property type="match status" value="1"/>
</dbReference>
<dbReference type="PANTHER" id="PTHR48111">
    <property type="entry name" value="REGULATOR OF RPOS"/>
    <property type="match status" value="1"/>
</dbReference>
<evidence type="ECO:0000259" key="9">
    <source>
        <dbReference type="PROSITE" id="PS51755"/>
    </source>
</evidence>
<keyword evidence="5" id="KW-0804">Transcription</keyword>
<keyword evidence="1 6" id="KW-0597">Phosphoprotein</keyword>
<dbReference type="InterPro" id="IPR001789">
    <property type="entry name" value="Sig_transdc_resp-reg_receiver"/>
</dbReference>
<dbReference type="SUPFAM" id="SSF52172">
    <property type="entry name" value="CheY-like"/>
    <property type="match status" value="1"/>
</dbReference>
<dbReference type="GO" id="GO:0006355">
    <property type="term" value="P:regulation of DNA-templated transcription"/>
    <property type="evidence" value="ECO:0007669"/>
    <property type="project" value="InterPro"/>
</dbReference>
<dbReference type="PROSITE" id="PS50110">
    <property type="entry name" value="RESPONSE_REGULATORY"/>
    <property type="match status" value="1"/>
</dbReference>
<protein>
    <submittedName>
        <fullName evidence="10">Response regulator transcription factor</fullName>
    </submittedName>
</protein>
<dbReference type="Gene3D" id="1.10.10.10">
    <property type="entry name" value="Winged helix-like DNA-binding domain superfamily/Winged helix DNA-binding domain"/>
    <property type="match status" value="1"/>
</dbReference>
<evidence type="ECO:0000256" key="3">
    <source>
        <dbReference type="ARBA" id="ARBA00023015"/>
    </source>
</evidence>
<dbReference type="Pfam" id="PF00072">
    <property type="entry name" value="Response_reg"/>
    <property type="match status" value="1"/>
</dbReference>
<feature type="DNA-binding region" description="OmpR/PhoB-type" evidence="7">
    <location>
        <begin position="133"/>
        <end position="229"/>
    </location>
</feature>
<evidence type="ECO:0000259" key="8">
    <source>
        <dbReference type="PROSITE" id="PS50110"/>
    </source>
</evidence>
<keyword evidence="11" id="KW-1185">Reference proteome</keyword>
<proteinExistence type="predicted"/>
<dbReference type="RefSeq" id="WP_179236395.1">
    <property type="nucleotide sequence ID" value="NZ_JACBNQ010000001.1"/>
</dbReference>
<keyword evidence="4 7" id="KW-0238">DNA-binding</keyword>
<name>A0A974GV47_SEDHY</name>
<dbReference type="SMART" id="SM00862">
    <property type="entry name" value="Trans_reg_C"/>
    <property type="match status" value="1"/>
</dbReference>
<dbReference type="GO" id="GO:0000156">
    <property type="term" value="F:phosphorelay response regulator activity"/>
    <property type="evidence" value="ECO:0007669"/>
    <property type="project" value="TreeGrafter"/>
</dbReference>
<evidence type="ECO:0000256" key="1">
    <source>
        <dbReference type="ARBA" id="ARBA00022553"/>
    </source>
</evidence>
<evidence type="ECO:0000256" key="6">
    <source>
        <dbReference type="PROSITE-ProRule" id="PRU00169"/>
    </source>
</evidence>
<dbReference type="CDD" id="cd00383">
    <property type="entry name" value="trans_reg_C"/>
    <property type="match status" value="1"/>
</dbReference>
<organism evidence="10 11">
    <name type="scientific">Sedimentibacter hydroxybenzoicus DSM 7310</name>
    <dbReference type="NCBI Taxonomy" id="1123245"/>
    <lineage>
        <taxon>Bacteria</taxon>
        <taxon>Bacillati</taxon>
        <taxon>Bacillota</taxon>
        <taxon>Tissierellia</taxon>
        <taxon>Sedimentibacter</taxon>
    </lineage>
</organism>
<feature type="domain" description="OmpR/PhoB-type" evidence="9">
    <location>
        <begin position="133"/>
        <end position="229"/>
    </location>
</feature>
<dbReference type="Gene3D" id="3.40.50.2300">
    <property type="match status" value="1"/>
</dbReference>
<dbReference type="InterPro" id="IPR036388">
    <property type="entry name" value="WH-like_DNA-bd_sf"/>
</dbReference>
<evidence type="ECO:0000256" key="2">
    <source>
        <dbReference type="ARBA" id="ARBA00023012"/>
    </source>
</evidence>
<dbReference type="GO" id="GO:0005829">
    <property type="term" value="C:cytosol"/>
    <property type="evidence" value="ECO:0007669"/>
    <property type="project" value="TreeGrafter"/>
</dbReference>
<dbReference type="EMBL" id="JACBNQ010000001">
    <property type="protein sequence ID" value="NYB72715.1"/>
    <property type="molecule type" value="Genomic_DNA"/>
</dbReference>
<reference evidence="10" key="1">
    <citation type="submission" date="2020-07" db="EMBL/GenBank/DDBJ databases">
        <title>Genomic analysis of a strain of Sedimentibacter Hydroxybenzoicus DSM7310.</title>
        <authorList>
            <person name="Ma S."/>
        </authorList>
    </citation>
    <scope>NUCLEOTIDE SEQUENCE</scope>
    <source>
        <strain evidence="10">DSM 7310</strain>
    </source>
</reference>
<comment type="caution">
    <text evidence="10">The sequence shown here is derived from an EMBL/GenBank/DDBJ whole genome shotgun (WGS) entry which is preliminary data.</text>
</comment>
<dbReference type="GO" id="GO:0032993">
    <property type="term" value="C:protein-DNA complex"/>
    <property type="evidence" value="ECO:0007669"/>
    <property type="project" value="TreeGrafter"/>
</dbReference>
<dbReference type="PROSITE" id="PS51755">
    <property type="entry name" value="OMPR_PHOB"/>
    <property type="match status" value="1"/>
</dbReference>
<dbReference type="SMART" id="SM00448">
    <property type="entry name" value="REC"/>
    <property type="match status" value="1"/>
</dbReference>
<dbReference type="InterPro" id="IPR001867">
    <property type="entry name" value="OmpR/PhoB-type_DNA-bd"/>
</dbReference>
<feature type="modified residue" description="4-aspartylphosphate" evidence="6">
    <location>
        <position position="52"/>
    </location>
</feature>
<evidence type="ECO:0000256" key="4">
    <source>
        <dbReference type="ARBA" id="ARBA00023125"/>
    </source>
</evidence>
<evidence type="ECO:0000256" key="7">
    <source>
        <dbReference type="PROSITE-ProRule" id="PRU01091"/>
    </source>
</evidence>
<evidence type="ECO:0000313" key="11">
    <source>
        <dbReference type="Proteomes" id="UP000611629"/>
    </source>
</evidence>
<dbReference type="PANTHER" id="PTHR48111:SF21">
    <property type="entry name" value="DNA-BINDING DUAL MASTER TRANSCRIPTIONAL REGULATOR RPAA"/>
    <property type="match status" value="1"/>
</dbReference>
<dbReference type="InterPro" id="IPR039420">
    <property type="entry name" value="WalR-like"/>
</dbReference>
<gene>
    <name evidence="10" type="ORF">HZF24_01020</name>
</gene>